<evidence type="ECO:0008006" key="3">
    <source>
        <dbReference type="Google" id="ProtNLM"/>
    </source>
</evidence>
<gene>
    <name evidence="1" type="ORF">DFH07DRAFT_1055785</name>
</gene>
<proteinExistence type="predicted"/>
<organism evidence="1 2">
    <name type="scientific">Mycena maculata</name>
    <dbReference type="NCBI Taxonomy" id="230809"/>
    <lineage>
        <taxon>Eukaryota</taxon>
        <taxon>Fungi</taxon>
        <taxon>Dikarya</taxon>
        <taxon>Basidiomycota</taxon>
        <taxon>Agaricomycotina</taxon>
        <taxon>Agaricomycetes</taxon>
        <taxon>Agaricomycetidae</taxon>
        <taxon>Agaricales</taxon>
        <taxon>Marasmiineae</taxon>
        <taxon>Mycenaceae</taxon>
        <taxon>Mycena</taxon>
    </lineage>
</organism>
<evidence type="ECO:0000313" key="2">
    <source>
        <dbReference type="Proteomes" id="UP001215280"/>
    </source>
</evidence>
<accession>A0AAD7NYG2</accession>
<keyword evidence="2" id="KW-1185">Reference proteome</keyword>
<protein>
    <recommendedName>
        <fullName evidence="3">F-box domain-containing protein</fullName>
    </recommendedName>
</protein>
<sequence>MMSSCSKHRTTSTIPLKDSINLEVTAPPGIVARHRQLLNTNEPPEGPEIAYVQAVISKTDMRLTCLDDEISRFQDRPKLASYRAQNIGIISPLRRMPPEVLGEIFSWTSLSVTEALDYGGFSIKKGPWLVTHVSSHWRTIALSTPSLWSLVAIDYDTDFVYPLAMSLPNLVEARILITFDDDLPDSDTVIDLLHLRRLFVGRTNILDYLRTPALEGIAIYVWGEEQGPVFCLTLYPSSNALPVLCEAFAFEVYPIHI</sequence>
<dbReference type="EMBL" id="JARJLG010000006">
    <property type="protein sequence ID" value="KAJ7780105.1"/>
    <property type="molecule type" value="Genomic_DNA"/>
</dbReference>
<comment type="caution">
    <text evidence="1">The sequence shown here is derived from an EMBL/GenBank/DDBJ whole genome shotgun (WGS) entry which is preliminary data.</text>
</comment>
<dbReference type="Proteomes" id="UP001215280">
    <property type="component" value="Unassembled WGS sequence"/>
</dbReference>
<name>A0AAD7NYG2_9AGAR</name>
<reference evidence="1" key="1">
    <citation type="submission" date="2023-03" db="EMBL/GenBank/DDBJ databases">
        <title>Massive genome expansion in bonnet fungi (Mycena s.s.) driven by repeated elements and novel gene families across ecological guilds.</title>
        <authorList>
            <consortium name="Lawrence Berkeley National Laboratory"/>
            <person name="Harder C.B."/>
            <person name="Miyauchi S."/>
            <person name="Viragh M."/>
            <person name="Kuo A."/>
            <person name="Thoen E."/>
            <person name="Andreopoulos B."/>
            <person name="Lu D."/>
            <person name="Skrede I."/>
            <person name="Drula E."/>
            <person name="Henrissat B."/>
            <person name="Morin E."/>
            <person name="Kohler A."/>
            <person name="Barry K."/>
            <person name="LaButti K."/>
            <person name="Morin E."/>
            <person name="Salamov A."/>
            <person name="Lipzen A."/>
            <person name="Mereny Z."/>
            <person name="Hegedus B."/>
            <person name="Baldrian P."/>
            <person name="Stursova M."/>
            <person name="Weitz H."/>
            <person name="Taylor A."/>
            <person name="Grigoriev I.V."/>
            <person name="Nagy L.G."/>
            <person name="Martin F."/>
            <person name="Kauserud H."/>
        </authorList>
    </citation>
    <scope>NUCLEOTIDE SEQUENCE</scope>
    <source>
        <strain evidence="1">CBHHK188m</strain>
    </source>
</reference>
<evidence type="ECO:0000313" key="1">
    <source>
        <dbReference type="EMBL" id="KAJ7780105.1"/>
    </source>
</evidence>
<dbReference type="AlphaFoldDB" id="A0AAD7NYG2"/>